<dbReference type="SMART" id="SM00448">
    <property type="entry name" value="REC"/>
    <property type="match status" value="1"/>
</dbReference>
<dbReference type="EMBL" id="JGZL01000015">
    <property type="protein sequence ID" value="KFI85998.1"/>
    <property type="molecule type" value="Genomic_DNA"/>
</dbReference>
<dbReference type="RefSeq" id="WP_026646849.1">
    <property type="nucleotide sequence ID" value="NZ_JGZL01000015.1"/>
</dbReference>
<dbReference type="PROSITE" id="PS50110">
    <property type="entry name" value="RESPONSE_REGULATORY"/>
    <property type="match status" value="1"/>
</dbReference>
<dbReference type="InterPro" id="IPR001789">
    <property type="entry name" value="Sig_transdc_resp-reg_receiver"/>
</dbReference>
<gene>
    <name evidence="5" type="ORF">BRUM_1437</name>
</gene>
<keyword evidence="2" id="KW-0597">Phosphoprotein</keyword>
<feature type="domain" description="Response regulatory" evidence="4">
    <location>
        <begin position="6"/>
        <end position="125"/>
    </location>
</feature>
<dbReference type="CDD" id="cd06170">
    <property type="entry name" value="LuxR_C_like"/>
    <property type="match status" value="1"/>
</dbReference>
<dbReference type="CDD" id="cd00156">
    <property type="entry name" value="REC"/>
    <property type="match status" value="1"/>
</dbReference>
<evidence type="ECO:0000313" key="5">
    <source>
        <dbReference type="EMBL" id="KFI85998.1"/>
    </source>
</evidence>
<evidence type="ECO:0000256" key="1">
    <source>
        <dbReference type="ARBA" id="ARBA00023125"/>
    </source>
</evidence>
<dbReference type="AlphaFoldDB" id="A0A087CRU8"/>
<dbReference type="eggNOG" id="COG2197">
    <property type="taxonomic scope" value="Bacteria"/>
</dbReference>
<dbReference type="GO" id="GO:0003677">
    <property type="term" value="F:DNA binding"/>
    <property type="evidence" value="ECO:0007669"/>
    <property type="project" value="UniProtKB-KW"/>
</dbReference>
<feature type="domain" description="HTH luxR-type" evidence="3">
    <location>
        <begin position="151"/>
        <end position="216"/>
    </location>
</feature>
<dbReference type="STRING" id="78346.BRUM_1437"/>
<protein>
    <submittedName>
        <fullName evidence="5">Putative transcriptional regulator, LuxR family</fullName>
    </submittedName>
</protein>
<dbReference type="InterPro" id="IPR011006">
    <property type="entry name" value="CheY-like_superfamily"/>
</dbReference>
<dbReference type="PANTHER" id="PTHR43214">
    <property type="entry name" value="TWO-COMPONENT RESPONSE REGULATOR"/>
    <property type="match status" value="1"/>
</dbReference>
<dbReference type="InterPro" id="IPR000792">
    <property type="entry name" value="Tscrpt_reg_LuxR_C"/>
</dbReference>
<evidence type="ECO:0000259" key="3">
    <source>
        <dbReference type="PROSITE" id="PS50043"/>
    </source>
</evidence>
<dbReference type="SMART" id="SM00421">
    <property type="entry name" value="HTH_LUXR"/>
    <property type="match status" value="1"/>
</dbReference>
<dbReference type="SUPFAM" id="SSF52172">
    <property type="entry name" value="CheY-like"/>
    <property type="match status" value="1"/>
</dbReference>
<dbReference type="Gene3D" id="3.40.50.2300">
    <property type="match status" value="1"/>
</dbReference>
<dbReference type="Gene3D" id="1.10.10.10">
    <property type="entry name" value="Winged helix-like DNA-binding domain superfamily/Winged helix DNA-binding domain"/>
    <property type="match status" value="1"/>
</dbReference>
<organism evidence="5 6">
    <name type="scientific">Bifidobacterium ruminantium</name>
    <dbReference type="NCBI Taxonomy" id="78346"/>
    <lineage>
        <taxon>Bacteria</taxon>
        <taxon>Bacillati</taxon>
        <taxon>Actinomycetota</taxon>
        <taxon>Actinomycetes</taxon>
        <taxon>Bifidobacteriales</taxon>
        <taxon>Bifidobacteriaceae</taxon>
        <taxon>Bifidobacterium</taxon>
    </lineage>
</organism>
<dbReference type="InterPro" id="IPR036388">
    <property type="entry name" value="WH-like_DNA-bd_sf"/>
</dbReference>
<sequence length="218" mass="24107">MAKDISIAVLDNDSWSLRAIARWIDGSSPLYHVIWQTTSAAEAIHRCIYTNDKPNVLLLDMALNDATGISVCTQIRKRTADIGIIGITAYDPERYKTDLALAGGQALIAKENLAHVCNKVLPIVAQGKSAEPNSFPTTKQAHDILAEQPSSFSQIKQLSPRELQVLRLYTQNNNTSEIASQLGISSNTVFSYIHRVSKKIGAKNRSEIIRLCKKYDIL</sequence>
<dbReference type="Proteomes" id="UP000029078">
    <property type="component" value="Unassembled WGS sequence"/>
</dbReference>
<dbReference type="InterPro" id="IPR039420">
    <property type="entry name" value="WalR-like"/>
</dbReference>
<keyword evidence="6" id="KW-1185">Reference proteome</keyword>
<proteinExistence type="predicted"/>
<dbReference type="GO" id="GO:0000160">
    <property type="term" value="P:phosphorelay signal transduction system"/>
    <property type="evidence" value="ECO:0007669"/>
    <property type="project" value="InterPro"/>
</dbReference>
<evidence type="ECO:0000313" key="6">
    <source>
        <dbReference type="Proteomes" id="UP000029078"/>
    </source>
</evidence>
<accession>A0A087CRU8</accession>
<dbReference type="SUPFAM" id="SSF46894">
    <property type="entry name" value="C-terminal effector domain of the bipartite response regulators"/>
    <property type="match status" value="1"/>
</dbReference>
<reference evidence="5 6" key="1">
    <citation type="submission" date="2014-03" db="EMBL/GenBank/DDBJ databases">
        <title>Genomics of Bifidobacteria.</title>
        <authorList>
            <person name="Ventura M."/>
            <person name="Milani C."/>
            <person name="Lugli G.A."/>
        </authorList>
    </citation>
    <scope>NUCLEOTIDE SEQUENCE [LARGE SCALE GENOMIC DNA]</scope>
    <source>
        <strain evidence="5 6">LMG 21811</strain>
    </source>
</reference>
<comment type="caution">
    <text evidence="5">The sequence shown here is derived from an EMBL/GenBank/DDBJ whole genome shotgun (WGS) entry which is preliminary data.</text>
</comment>
<evidence type="ECO:0000256" key="2">
    <source>
        <dbReference type="PROSITE-ProRule" id="PRU00169"/>
    </source>
</evidence>
<dbReference type="PROSITE" id="PS50043">
    <property type="entry name" value="HTH_LUXR_2"/>
    <property type="match status" value="1"/>
</dbReference>
<keyword evidence="1" id="KW-0238">DNA-binding</keyword>
<name>A0A087CRU8_BIFRU</name>
<evidence type="ECO:0000259" key="4">
    <source>
        <dbReference type="PROSITE" id="PS50110"/>
    </source>
</evidence>
<dbReference type="Pfam" id="PF00196">
    <property type="entry name" value="GerE"/>
    <property type="match status" value="1"/>
</dbReference>
<dbReference type="PRINTS" id="PR00038">
    <property type="entry name" value="HTHLUXR"/>
</dbReference>
<feature type="modified residue" description="4-aspartylphosphate" evidence="2">
    <location>
        <position position="60"/>
    </location>
</feature>
<dbReference type="InterPro" id="IPR016032">
    <property type="entry name" value="Sig_transdc_resp-reg_C-effctor"/>
</dbReference>
<dbReference type="GO" id="GO:0006355">
    <property type="term" value="P:regulation of DNA-templated transcription"/>
    <property type="evidence" value="ECO:0007669"/>
    <property type="project" value="InterPro"/>
</dbReference>
<dbReference type="Pfam" id="PF00072">
    <property type="entry name" value="Response_reg"/>
    <property type="match status" value="1"/>
</dbReference>